<gene>
    <name evidence="3" type="ORF">DFR31_1893</name>
</gene>
<keyword evidence="4" id="KW-1185">Reference proteome</keyword>
<accession>A0A498C8Z2</accession>
<feature type="transmembrane region" description="Helical" evidence="2">
    <location>
        <begin position="70"/>
        <end position="89"/>
    </location>
</feature>
<name>A0A498C8Z2_9GAMM</name>
<keyword evidence="2" id="KW-0812">Transmembrane</keyword>
<evidence type="ECO:0000256" key="1">
    <source>
        <dbReference type="PIRNR" id="PIRNR016789"/>
    </source>
</evidence>
<dbReference type="PANTHER" id="PTHR35813:SF1">
    <property type="entry name" value="INNER MEMBRANE PROTEIN YBAN"/>
    <property type="match status" value="1"/>
</dbReference>
<keyword evidence="1" id="KW-1003">Cell membrane</keyword>
<dbReference type="PIRSF" id="PIRSF016789">
    <property type="entry name" value="DUF454"/>
    <property type="match status" value="1"/>
</dbReference>
<protein>
    <recommendedName>
        <fullName evidence="1">Inner membrane protein</fullName>
    </recommendedName>
</protein>
<evidence type="ECO:0000313" key="4">
    <source>
        <dbReference type="Proteomes" id="UP000275461"/>
    </source>
</evidence>
<sequence length="118" mass="12923">MVLFWRFLGVSCVAIGSVGVVVPLLPTTPFLLLAAWAFAKGSERWRDWLLNHPRLGPSIRAWQTARAIPYRAKVVAILSLVFSLALALWLSLPPLALALQVTALVAVSAFILTRPTAY</sequence>
<keyword evidence="1 2" id="KW-0472">Membrane</keyword>
<dbReference type="OrthoDB" id="9816293at2"/>
<dbReference type="Pfam" id="PF04304">
    <property type="entry name" value="DUF454"/>
    <property type="match status" value="1"/>
</dbReference>
<reference evidence="3 4" key="1">
    <citation type="submission" date="2018-10" db="EMBL/GenBank/DDBJ databases">
        <title>Genomic Encyclopedia of Type Strains, Phase IV (KMG-IV): sequencing the most valuable type-strain genomes for metagenomic binning, comparative biology and taxonomic classification.</title>
        <authorList>
            <person name="Goeker M."/>
        </authorList>
    </citation>
    <scope>NUCLEOTIDE SEQUENCE [LARGE SCALE GENOMIC DNA]</scope>
    <source>
        <strain evidence="3 4">DSM 12769</strain>
    </source>
</reference>
<dbReference type="GO" id="GO:0005886">
    <property type="term" value="C:plasma membrane"/>
    <property type="evidence" value="ECO:0007669"/>
    <property type="project" value="UniProtKB-SubCell"/>
</dbReference>
<feature type="transmembrane region" description="Helical" evidence="2">
    <location>
        <begin position="6"/>
        <end position="39"/>
    </location>
</feature>
<comment type="caution">
    <text evidence="3">The sequence shown here is derived from an EMBL/GenBank/DDBJ whole genome shotgun (WGS) entry which is preliminary data.</text>
</comment>
<dbReference type="PANTHER" id="PTHR35813">
    <property type="entry name" value="INNER MEMBRANE PROTEIN YBAN"/>
    <property type="match status" value="1"/>
</dbReference>
<evidence type="ECO:0000313" key="3">
    <source>
        <dbReference type="EMBL" id="RLK48781.1"/>
    </source>
</evidence>
<proteinExistence type="predicted"/>
<comment type="subcellular location">
    <subcellularLocation>
        <location evidence="1">Cell inner membrane</location>
        <topology evidence="1">Multi-pass membrane protein</topology>
    </subcellularLocation>
</comment>
<keyword evidence="1" id="KW-0997">Cell inner membrane</keyword>
<evidence type="ECO:0000256" key="2">
    <source>
        <dbReference type="SAM" id="Phobius"/>
    </source>
</evidence>
<dbReference type="AlphaFoldDB" id="A0A498C8Z2"/>
<feature type="transmembrane region" description="Helical" evidence="2">
    <location>
        <begin position="95"/>
        <end position="113"/>
    </location>
</feature>
<keyword evidence="2" id="KW-1133">Transmembrane helix</keyword>
<dbReference type="RefSeq" id="WP_121442418.1">
    <property type="nucleotide sequence ID" value="NZ_RCDA01000002.1"/>
</dbReference>
<dbReference type="EMBL" id="RCDA01000002">
    <property type="protein sequence ID" value="RLK48781.1"/>
    <property type="molecule type" value="Genomic_DNA"/>
</dbReference>
<dbReference type="Proteomes" id="UP000275461">
    <property type="component" value="Unassembled WGS sequence"/>
</dbReference>
<dbReference type="InterPro" id="IPR007401">
    <property type="entry name" value="DUF454"/>
</dbReference>
<organism evidence="3 4">
    <name type="scientific">Alkalispirillum mobile</name>
    <dbReference type="NCBI Taxonomy" id="85925"/>
    <lineage>
        <taxon>Bacteria</taxon>
        <taxon>Pseudomonadati</taxon>
        <taxon>Pseudomonadota</taxon>
        <taxon>Gammaproteobacteria</taxon>
        <taxon>Chromatiales</taxon>
        <taxon>Ectothiorhodospiraceae</taxon>
        <taxon>Alkalispirillum</taxon>
    </lineage>
</organism>